<gene>
    <name evidence="2" type="ORF">OUZ56_012341</name>
</gene>
<evidence type="ECO:0000313" key="2">
    <source>
        <dbReference type="EMBL" id="KAK4007181.1"/>
    </source>
</evidence>
<evidence type="ECO:0000313" key="3">
    <source>
        <dbReference type="Proteomes" id="UP001234178"/>
    </source>
</evidence>
<feature type="region of interest" description="Disordered" evidence="1">
    <location>
        <begin position="135"/>
        <end position="212"/>
    </location>
</feature>
<organism evidence="2 3">
    <name type="scientific">Daphnia magna</name>
    <dbReference type="NCBI Taxonomy" id="35525"/>
    <lineage>
        <taxon>Eukaryota</taxon>
        <taxon>Metazoa</taxon>
        <taxon>Ecdysozoa</taxon>
        <taxon>Arthropoda</taxon>
        <taxon>Crustacea</taxon>
        <taxon>Branchiopoda</taxon>
        <taxon>Diplostraca</taxon>
        <taxon>Cladocera</taxon>
        <taxon>Anomopoda</taxon>
        <taxon>Daphniidae</taxon>
        <taxon>Daphnia</taxon>
    </lineage>
</organism>
<name>A0ABQ9Z2V4_9CRUS</name>
<comment type="caution">
    <text evidence="2">The sequence shown here is derived from an EMBL/GenBank/DDBJ whole genome shotgun (WGS) entry which is preliminary data.</text>
</comment>
<dbReference type="EMBL" id="JAOYFB010000002">
    <property type="protein sequence ID" value="KAK4007181.1"/>
    <property type="molecule type" value="Genomic_DNA"/>
</dbReference>
<proteinExistence type="predicted"/>
<dbReference type="Proteomes" id="UP001234178">
    <property type="component" value="Unassembled WGS sequence"/>
</dbReference>
<accession>A0ABQ9Z2V4</accession>
<protein>
    <submittedName>
        <fullName evidence="2">Uncharacterized protein</fullName>
    </submittedName>
</protein>
<sequence>MMLLLETVARSLDFDKLATETQFAPDTLQCGRTSETTAKAISRSAFPVLNPKVHPNNGQLRKLRSNAAYKAVAGIDTTSSRKTRASVMSEVASSKRSPSFFARFAKRISPAQASPKVATKTSSLASTILGFFHTKNTPNGKSLEPEPEAPIQQSQEQSRQDILDQGEQASIPYTCDQEPEGERSGFTVGRSEGSELDNLADTGHPTDESISKRPESIDCLEGTNDSSEVLDVDPRVPDSPTGTVPMHNRLAERQDYLGVNHELTTYRHGEDRYCYVSKKVEDLSFHLKTLSLAYQQIFLADIPTSAYTYGSCDY</sequence>
<reference evidence="2 3" key="1">
    <citation type="journal article" date="2023" name="Nucleic Acids Res.">
        <title>The hologenome of Daphnia magna reveals possible DNA methylation and microbiome-mediated evolution of the host genome.</title>
        <authorList>
            <person name="Chaturvedi A."/>
            <person name="Li X."/>
            <person name="Dhandapani V."/>
            <person name="Marshall H."/>
            <person name="Kissane S."/>
            <person name="Cuenca-Cambronero M."/>
            <person name="Asole G."/>
            <person name="Calvet F."/>
            <person name="Ruiz-Romero M."/>
            <person name="Marangio P."/>
            <person name="Guigo R."/>
            <person name="Rago D."/>
            <person name="Mirbahai L."/>
            <person name="Eastwood N."/>
            <person name="Colbourne J.K."/>
            <person name="Zhou J."/>
            <person name="Mallon E."/>
            <person name="Orsini L."/>
        </authorList>
    </citation>
    <scope>NUCLEOTIDE SEQUENCE [LARGE SCALE GENOMIC DNA]</scope>
    <source>
        <strain evidence="2">LRV0_1</strain>
    </source>
</reference>
<keyword evidence="3" id="KW-1185">Reference proteome</keyword>
<evidence type="ECO:0000256" key="1">
    <source>
        <dbReference type="SAM" id="MobiDB-lite"/>
    </source>
</evidence>